<reference evidence="3" key="1">
    <citation type="journal article" date="2019" name="Int. J. Syst. Evol. Microbiol.">
        <title>The Global Catalogue of Microorganisms (GCM) 10K type strain sequencing project: providing services to taxonomists for standard genome sequencing and annotation.</title>
        <authorList>
            <consortium name="The Broad Institute Genomics Platform"/>
            <consortium name="The Broad Institute Genome Sequencing Center for Infectious Disease"/>
            <person name="Wu L."/>
            <person name="Ma J."/>
        </authorList>
    </citation>
    <scope>NUCLEOTIDE SEQUENCE [LARGE SCALE GENOMIC DNA]</scope>
    <source>
        <strain evidence="3">KCTC 62164</strain>
    </source>
</reference>
<keyword evidence="3" id="KW-1185">Reference proteome</keyword>
<keyword evidence="1" id="KW-0812">Transmembrane</keyword>
<evidence type="ECO:0000256" key="1">
    <source>
        <dbReference type="SAM" id="Phobius"/>
    </source>
</evidence>
<sequence>MGIPLLDTILGVVTGPIDKLIVDKDKKAEFIHQIEMEILRTGMAQMEVNREEAKHPSVFVAGWRPFIGWVCGFALMWHFMGADIFSWLRLAFFPDMPAPPALSGTETLVTVLMSMLGLGGLRTIEKLKGVSREKWRE</sequence>
<gene>
    <name evidence="2" type="ORF">ACFOKA_07110</name>
</gene>
<name>A0ABV7D3R5_9PROT</name>
<evidence type="ECO:0000313" key="2">
    <source>
        <dbReference type="EMBL" id="MFC3051666.1"/>
    </source>
</evidence>
<protein>
    <submittedName>
        <fullName evidence="2">3TM-type holin</fullName>
    </submittedName>
</protein>
<dbReference type="RefSeq" id="WP_194215138.1">
    <property type="nucleotide sequence ID" value="NZ_CP061205.1"/>
</dbReference>
<keyword evidence="1" id="KW-1133">Transmembrane helix</keyword>
<dbReference type="EMBL" id="JBHRSL010000004">
    <property type="protein sequence ID" value="MFC3051666.1"/>
    <property type="molecule type" value="Genomic_DNA"/>
</dbReference>
<comment type="caution">
    <text evidence="2">The sequence shown here is derived from an EMBL/GenBank/DDBJ whole genome shotgun (WGS) entry which is preliminary data.</text>
</comment>
<organism evidence="2 3">
    <name type="scientific">Kordiimonas pumila</name>
    <dbReference type="NCBI Taxonomy" id="2161677"/>
    <lineage>
        <taxon>Bacteria</taxon>
        <taxon>Pseudomonadati</taxon>
        <taxon>Pseudomonadota</taxon>
        <taxon>Alphaproteobacteria</taxon>
        <taxon>Kordiimonadales</taxon>
        <taxon>Kordiimonadaceae</taxon>
        <taxon>Kordiimonas</taxon>
    </lineage>
</organism>
<proteinExistence type="predicted"/>
<accession>A0ABV7D3R5</accession>
<evidence type="ECO:0000313" key="3">
    <source>
        <dbReference type="Proteomes" id="UP001595444"/>
    </source>
</evidence>
<dbReference type="Proteomes" id="UP001595444">
    <property type="component" value="Unassembled WGS sequence"/>
</dbReference>
<feature type="transmembrane region" description="Helical" evidence="1">
    <location>
        <begin position="108"/>
        <end position="124"/>
    </location>
</feature>
<keyword evidence="1" id="KW-0472">Membrane</keyword>
<feature type="transmembrane region" description="Helical" evidence="1">
    <location>
        <begin position="66"/>
        <end position="88"/>
    </location>
</feature>
<dbReference type="Pfam" id="PF11351">
    <property type="entry name" value="GTA_holin_3TM"/>
    <property type="match status" value="1"/>
</dbReference>
<dbReference type="InterPro" id="IPR021497">
    <property type="entry name" value="GTA_holin_3TM"/>
</dbReference>